<accession>A0ABS7CX43</accession>
<comment type="caution">
    <text evidence="1">The sequence shown here is derived from an EMBL/GenBank/DDBJ whole genome shotgun (WGS) entry which is preliminary data.</text>
</comment>
<dbReference type="Proteomes" id="UP000813018">
    <property type="component" value="Unassembled WGS sequence"/>
</dbReference>
<dbReference type="RefSeq" id="WP_219878260.1">
    <property type="nucleotide sequence ID" value="NZ_JAHYXK010000014.1"/>
</dbReference>
<organism evidence="1 2">
    <name type="scientific">Pontibacter aydingkolensis</name>
    <dbReference type="NCBI Taxonomy" id="1911536"/>
    <lineage>
        <taxon>Bacteria</taxon>
        <taxon>Pseudomonadati</taxon>
        <taxon>Bacteroidota</taxon>
        <taxon>Cytophagia</taxon>
        <taxon>Cytophagales</taxon>
        <taxon>Hymenobacteraceae</taxon>
        <taxon>Pontibacter</taxon>
    </lineage>
</organism>
<dbReference type="EMBL" id="JAHYXK010000014">
    <property type="protein sequence ID" value="MBW7468383.1"/>
    <property type="molecule type" value="Genomic_DNA"/>
</dbReference>
<reference evidence="1 2" key="1">
    <citation type="journal article" date="2016" name="Int. J. Syst. Evol. Microbiol.">
        <title>Pontibacter aydingkolensis sp. nov., isolated from soil of a salt lake.</title>
        <authorList>
            <person name="Osman G."/>
            <person name="Zhang T."/>
            <person name="Lou K."/>
            <person name="Gao Y."/>
            <person name="Chang W."/>
            <person name="Lin Q."/>
            <person name="Yang H.M."/>
            <person name="Huo X.D."/>
            <person name="Wang N."/>
        </authorList>
    </citation>
    <scope>NUCLEOTIDE SEQUENCE [LARGE SCALE GENOMIC DNA]</scope>
    <source>
        <strain evidence="1 2">KACC 19255</strain>
    </source>
</reference>
<keyword evidence="2" id="KW-1185">Reference proteome</keyword>
<evidence type="ECO:0000313" key="2">
    <source>
        <dbReference type="Proteomes" id="UP000813018"/>
    </source>
</evidence>
<sequence>MLLFLTACAGSDPEPAANLLLTEVKSDADHLGAVDRQQIAYGIAGLPVSYIVGPWYNNDQLYEYTITYNANGSRNEVVYDNKEHAFKYTAVYSYNSDNSISSVDIYETNVNDNWMHIASFPHTYNSQNQLSRIAMRMPKNGAMTDCLIYSYFYKDGVLQKYESSEVASNSKTVVSLTFDDKIKPQYLNQLPGADIETYYLTDFLLPHEHNILSQRMEFYPSNYLVKDFTFTNFYNYNKSGYPVSQKMIYENGRERNYTFTYKQK</sequence>
<protein>
    <recommendedName>
        <fullName evidence="3">DUF4595 domain-containing protein</fullName>
    </recommendedName>
</protein>
<proteinExistence type="predicted"/>
<gene>
    <name evidence="1" type="ORF">K0O23_15005</name>
</gene>
<evidence type="ECO:0008006" key="3">
    <source>
        <dbReference type="Google" id="ProtNLM"/>
    </source>
</evidence>
<evidence type="ECO:0000313" key="1">
    <source>
        <dbReference type="EMBL" id="MBW7468383.1"/>
    </source>
</evidence>
<name>A0ABS7CX43_9BACT</name>